<evidence type="ECO:0000256" key="6">
    <source>
        <dbReference type="SAM" id="MobiDB-lite"/>
    </source>
</evidence>
<comment type="caution">
    <text evidence="8">The sequence shown here is derived from an EMBL/GenBank/DDBJ whole genome shotgun (WGS) entry which is preliminary data.</text>
</comment>
<sequence length="395" mass="46576">MDNKRGARKKEYNKESSRYPGKVNEDETSGPNREEADKRKVELKCKQCRRKVQRDEKSFECFRCGLWFHLVCENIEEDLYKQLKGIDNFSWYCKRCNPKLGGKDPKNFMAELVENKKKLKEDNTRMKKELEGVNEGNERAREALRRLEKLKEKVFLQGNINVCDEVESKIVTDLSNIKLELEDVQKKIKTLNKKWEREEEMDEIVLETNVPETNAPETNAPETDVPETNVPETKKVSGMLLPEINEREERDKRNNNLVIHNIDEPKDMKGKKLYDHDLAVCIDIFVNEIGELLDEGEIAGIARLGKKGGKGESQNQRPRCLLVKMKNPEMKWRILKSAKNLKTTRKNEYKRVFIQPDLTKREREKDRESREKLREKKELGEEGWYIKRGHLERRN</sequence>
<dbReference type="InterPro" id="IPR001965">
    <property type="entry name" value="Znf_PHD"/>
</dbReference>
<dbReference type="PROSITE" id="PS50016">
    <property type="entry name" value="ZF_PHD_2"/>
    <property type="match status" value="1"/>
</dbReference>
<accession>A0AAE1PRW3</accession>
<evidence type="ECO:0000256" key="4">
    <source>
        <dbReference type="PROSITE-ProRule" id="PRU00146"/>
    </source>
</evidence>
<evidence type="ECO:0000256" key="3">
    <source>
        <dbReference type="ARBA" id="ARBA00022833"/>
    </source>
</evidence>
<feature type="domain" description="PHD-type" evidence="7">
    <location>
        <begin position="42"/>
        <end position="99"/>
    </location>
</feature>
<evidence type="ECO:0000256" key="1">
    <source>
        <dbReference type="ARBA" id="ARBA00022723"/>
    </source>
</evidence>
<dbReference type="PANTHER" id="PTHR37445:SF3">
    <property type="entry name" value="ZINC FINGER PHD-TYPE DOMAIN-CONTAINING PROTEIN"/>
    <property type="match status" value="1"/>
</dbReference>
<reference evidence="8" key="1">
    <citation type="submission" date="2023-11" db="EMBL/GenBank/DDBJ databases">
        <title>Genome assemblies of two species of porcelain crab, Petrolisthes cinctipes and Petrolisthes manimaculis (Anomura: Porcellanidae).</title>
        <authorList>
            <person name="Angst P."/>
        </authorList>
    </citation>
    <scope>NUCLEOTIDE SEQUENCE</scope>
    <source>
        <strain evidence="8">PB745_02</strain>
        <tissue evidence="8">Gill</tissue>
    </source>
</reference>
<proteinExistence type="predicted"/>
<evidence type="ECO:0000313" key="8">
    <source>
        <dbReference type="EMBL" id="KAK4313348.1"/>
    </source>
</evidence>
<keyword evidence="9" id="KW-1185">Reference proteome</keyword>
<dbReference type="Pfam" id="PF00628">
    <property type="entry name" value="PHD"/>
    <property type="match status" value="1"/>
</dbReference>
<dbReference type="EMBL" id="JAWZYT010001326">
    <property type="protein sequence ID" value="KAK4313348.1"/>
    <property type="molecule type" value="Genomic_DNA"/>
</dbReference>
<gene>
    <name evidence="8" type="ORF">Pmani_015302</name>
</gene>
<dbReference type="PANTHER" id="PTHR37445">
    <property type="entry name" value="PROTEIN CBG24663"/>
    <property type="match status" value="1"/>
</dbReference>
<name>A0AAE1PRW3_9EUCA</name>
<dbReference type="Gene3D" id="3.30.70.1820">
    <property type="entry name" value="L1 transposable element, RRM domain"/>
    <property type="match status" value="1"/>
</dbReference>
<dbReference type="Gene3D" id="3.30.40.10">
    <property type="entry name" value="Zinc/RING finger domain, C3HC4 (zinc finger)"/>
    <property type="match status" value="1"/>
</dbReference>
<keyword evidence="1" id="KW-0479">Metal-binding</keyword>
<feature type="coiled-coil region" evidence="5">
    <location>
        <begin position="109"/>
        <end position="201"/>
    </location>
</feature>
<dbReference type="AlphaFoldDB" id="A0AAE1PRW3"/>
<dbReference type="InterPro" id="IPR013083">
    <property type="entry name" value="Znf_RING/FYVE/PHD"/>
</dbReference>
<evidence type="ECO:0000259" key="7">
    <source>
        <dbReference type="PROSITE" id="PS50016"/>
    </source>
</evidence>
<dbReference type="SMART" id="SM00249">
    <property type="entry name" value="PHD"/>
    <property type="match status" value="1"/>
</dbReference>
<keyword evidence="5" id="KW-0175">Coiled coil</keyword>
<protein>
    <recommendedName>
        <fullName evidence="7">PHD-type domain-containing protein</fullName>
    </recommendedName>
</protein>
<dbReference type="InterPro" id="IPR019787">
    <property type="entry name" value="Znf_PHD-finger"/>
</dbReference>
<dbReference type="InterPro" id="IPR011011">
    <property type="entry name" value="Znf_FYVE_PHD"/>
</dbReference>
<organism evidence="8 9">
    <name type="scientific">Petrolisthes manimaculis</name>
    <dbReference type="NCBI Taxonomy" id="1843537"/>
    <lineage>
        <taxon>Eukaryota</taxon>
        <taxon>Metazoa</taxon>
        <taxon>Ecdysozoa</taxon>
        <taxon>Arthropoda</taxon>
        <taxon>Crustacea</taxon>
        <taxon>Multicrustacea</taxon>
        <taxon>Malacostraca</taxon>
        <taxon>Eumalacostraca</taxon>
        <taxon>Eucarida</taxon>
        <taxon>Decapoda</taxon>
        <taxon>Pleocyemata</taxon>
        <taxon>Anomura</taxon>
        <taxon>Galatheoidea</taxon>
        <taxon>Porcellanidae</taxon>
        <taxon>Petrolisthes</taxon>
    </lineage>
</organism>
<dbReference type="SUPFAM" id="SSF57903">
    <property type="entry name" value="FYVE/PHD zinc finger"/>
    <property type="match status" value="1"/>
</dbReference>
<feature type="compositionally biased region" description="Basic and acidic residues" evidence="6">
    <location>
        <begin position="1"/>
        <end position="17"/>
    </location>
</feature>
<dbReference type="CDD" id="cd15489">
    <property type="entry name" value="PHD_SF"/>
    <property type="match status" value="1"/>
</dbReference>
<evidence type="ECO:0000256" key="2">
    <source>
        <dbReference type="ARBA" id="ARBA00022771"/>
    </source>
</evidence>
<evidence type="ECO:0000256" key="5">
    <source>
        <dbReference type="SAM" id="Coils"/>
    </source>
</evidence>
<dbReference type="GO" id="GO:0008270">
    <property type="term" value="F:zinc ion binding"/>
    <property type="evidence" value="ECO:0007669"/>
    <property type="project" value="UniProtKB-KW"/>
</dbReference>
<dbReference type="InterPro" id="IPR019786">
    <property type="entry name" value="Zinc_finger_PHD-type_CS"/>
</dbReference>
<keyword evidence="3" id="KW-0862">Zinc</keyword>
<keyword evidence="2 4" id="KW-0863">Zinc-finger</keyword>
<feature type="region of interest" description="Disordered" evidence="6">
    <location>
        <begin position="1"/>
        <end position="40"/>
    </location>
</feature>
<dbReference type="Proteomes" id="UP001292094">
    <property type="component" value="Unassembled WGS sequence"/>
</dbReference>
<evidence type="ECO:0000313" key="9">
    <source>
        <dbReference type="Proteomes" id="UP001292094"/>
    </source>
</evidence>
<dbReference type="PROSITE" id="PS01359">
    <property type="entry name" value="ZF_PHD_1"/>
    <property type="match status" value="1"/>
</dbReference>